<dbReference type="GO" id="GO:0045277">
    <property type="term" value="C:respiratory chain complex IV"/>
    <property type="evidence" value="ECO:0007669"/>
    <property type="project" value="InterPro"/>
</dbReference>
<evidence type="ECO:0000313" key="11">
    <source>
        <dbReference type="EMBL" id="OAQ33307.1"/>
    </source>
</evidence>
<evidence type="ECO:0000256" key="3">
    <source>
        <dbReference type="ARBA" id="ARBA00008135"/>
    </source>
</evidence>
<keyword evidence="8" id="KW-0560">Oxidoreductase</keyword>
<comment type="subcellular location">
    <subcellularLocation>
        <location evidence="1">Mitochondrion inner membrane</location>
        <topology evidence="1">Single-pass membrane protein</topology>
    </subcellularLocation>
</comment>
<evidence type="ECO:0000313" key="12">
    <source>
        <dbReference type="Proteomes" id="UP000078512"/>
    </source>
</evidence>
<dbReference type="OrthoDB" id="186013at2759"/>
<gene>
    <name evidence="11" type="ORF">K457DRAFT_134441</name>
</gene>
<evidence type="ECO:0000256" key="1">
    <source>
        <dbReference type="ARBA" id="ARBA00004434"/>
    </source>
</evidence>
<dbReference type="SUPFAM" id="SSF81406">
    <property type="entry name" value="Mitochondrial cytochrome c oxidase subunit IV"/>
    <property type="match status" value="1"/>
</dbReference>
<dbReference type="FunFam" id="1.10.442.10:FF:000002">
    <property type="entry name" value="Cytochrome c oxidase subunit V"/>
    <property type="match status" value="1"/>
</dbReference>
<evidence type="ECO:0000256" key="10">
    <source>
        <dbReference type="ARBA" id="ARBA00023136"/>
    </source>
</evidence>
<dbReference type="InterPro" id="IPR036639">
    <property type="entry name" value="Cyt_c_oxidase_su4_sf"/>
</dbReference>
<evidence type="ECO:0000256" key="2">
    <source>
        <dbReference type="ARBA" id="ARBA00004673"/>
    </source>
</evidence>
<dbReference type="EMBL" id="KV442021">
    <property type="protein sequence ID" value="OAQ33307.1"/>
    <property type="molecule type" value="Genomic_DNA"/>
</dbReference>
<evidence type="ECO:0000256" key="9">
    <source>
        <dbReference type="ARBA" id="ARBA00023128"/>
    </source>
</evidence>
<dbReference type="STRING" id="1314771.A0A197K6L4"/>
<dbReference type="Proteomes" id="UP000078512">
    <property type="component" value="Unassembled WGS sequence"/>
</dbReference>
<dbReference type="Pfam" id="PF02936">
    <property type="entry name" value="COX4"/>
    <property type="match status" value="1"/>
</dbReference>
<sequence>MLRNLARPALRATQRRCASTTSVGSEIPLTNLELRWKTLSVQEQGSLAKQLEKVQAGDWSKMTVDQKKAAYWVAFGPHGARTPLTGPGHAVKVVAGASAVVAVSGALFLWIRAKGNERPATLTKEWQEASNEYARANKINPISGVSSEGYKGAGFVSNSKN</sequence>
<accession>A0A197K6L4</accession>
<keyword evidence="9" id="KW-0496">Mitochondrion</keyword>
<keyword evidence="12" id="KW-1185">Reference proteome</keyword>
<evidence type="ECO:0000256" key="5">
    <source>
        <dbReference type="ARBA" id="ARBA00022792"/>
    </source>
</evidence>
<keyword evidence="7" id="KW-1133">Transmembrane helix</keyword>
<dbReference type="Gene3D" id="1.10.442.10">
    <property type="entry name" value="Cytochrome c oxidase subunit IV"/>
    <property type="match status" value="1"/>
</dbReference>
<reference evidence="11 12" key="1">
    <citation type="submission" date="2016-05" db="EMBL/GenBank/DDBJ databases">
        <title>Genome sequencing reveals origins of a unique bacterial endosymbiosis in the earliest lineages of terrestrial Fungi.</title>
        <authorList>
            <consortium name="DOE Joint Genome Institute"/>
            <person name="Uehling J."/>
            <person name="Gryganskyi A."/>
            <person name="Hameed K."/>
            <person name="Tschaplinski T."/>
            <person name="Misztal P."/>
            <person name="Wu S."/>
            <person name="Desiro A."/>
            <person name="Vande Pol N."/>
            <person name="Du Z.-Y."/>
            <person name="Zienkiewicz A."/>
            <person name="Zienkiewicz K."/>
            <person name="Morin E."/>
            <person name="Tisserant E."/>
            <person name="Splivallo R."/>
            <person name="Hainaut M."/>
            <person name="Henrissat B."/>
            <person name="Ohm R."/>
            <person name="Kuo A."/>
            <person name="Yan J."/>
            <person name="Lipzen A."/>
            <person name="Nolan M."/>
            <person name="Labutti K."/>
            <person name="Barry K."/>
            <person name="Goldstein A."/>
            <person name="Labbe J."/>
            <person name="Schadt C."/>
            <person name="Tuskan G."/>
            <person name="Grigoriev I."/>
            <person name="Martin F."/>
            <person name="Vilgalys R."/>
            <person name="Bonito G."/>
        </authorList>
    </citation>
    <scope>NUCLEOTIDE SEQUENCE [LARGE SCALE GENOMIC DNA]</scope>
    <source>
        <strain evidence="11 12">AG-77</strain>
    </source>
</reference>
<evidence type="ECO:0000256" key="4">
    <source>
        <dbReference type="ARBA" id="ARBA00022692"/>
    </source>
</evidence>
<comment type="similarity">
    <text evidence="3">Belongs to the cytochrome c oxidase IV family.</text>
</comment>
<dbReference type="GO" id="GO:0016491">
    <property type="term" value="F:oxidoreductase activity"/>
    <property type="evidence" value="ECO:0007669"/>
    <property type="project" value="UniProtKB-KW"/>
</dbReference>
<name>A0A197K6L4_9FUNG</name>
<dbReference type="PANTHER" id="PTHR10707">
    <property type="entry name" value="CYTOCHROME C OXIDASE SUBUNIT IV"/>
    <property type="match status" value="1"/>
</dbReference>
<dbReference type="InterPro" id="IPR004203">
    <property type="entry name" value="Cyt_c_oxidase_su4_fam"/>
</dbReference>
<evidence type="ECO:0000256" key="6">
    <source>
        <dbReference type="ARBA" id="ARBA00022946"/>
    </source>
</evidence>
<organism evidence="11 12">
    <name type="scientific">Linnemannia elongata AG-77</name>
    <dbReference type="NCBI Taxonomy" id="1314771"/>
    <lineage>
        <taxon>Eukaryota</taxon>
        <taxon>Fungi</taxon>
        <taxon>Fungi incertae sedis</taxon>
        <taxon>Mucoromycota</taxon>
        <taxon>Mortierellomycotina</taxon>
        <taxon>Mortierellomycetes</taxon>
        <taxon>Mortierellales</taxon>
        <taxon>Mortierellaceae</taxon>
        <taxon>Linnemannia</taxon>
    </lineage>
</organism>
<comment type="pathway">
    <text evidence="2">Energy metabolism; oxidative phosphorylation.</text>
</comment>
<evidence type="ECO:0000256" key="8">
    <source>
        <dbReference type="ARBA" id="ARBA00023002"/>
    </source>
</evidence>
<keyword evidence="4" id="KW-0812">Transmembrane</keyword>
<dbReference type="GO" id="GO:0006123">
    <property type="term" value="P:mitochondrial electron transport, cytochrome c to oxygen"/>
    <property type="evidence" value="ECO:0007669"/>
    <property type="project" value="InterPro"/>
</dbReference>
<keyword evidence="5" id="KW-0999">Mitochondrion inner membrane</keyword>
<dbReference type="GO" id="GO:0005743">
    <property type="term" value="C:mitochondrial inner membrane"/>
    <property type="evidence" value="ECO:0007669"/>
    <property type="project" value="UniProtKB-SubCell"/>
</dbReference>
<keyword evidence="10" id="KW-0472">Membrane</keyword>
<keyword evidence="6" id="KW-0809">Transit peptide</keyword>
<dbReference type="AlphaFoldDB" id="A0A197K6L4"/>
<evidence type="ECO:0000256" key="7">
    <source>
        <dbReference type="ARBA" id="ARBA00022989"/>
    </source>
</evidence>
<dbReference type="PANTHER" id="PTHR10707:SF10">
    <property type="entry name" value="CYTOCHROME C OXIDASE SUBUNIT 4"/>
    <property type="match status" value="1"/>
</dbReference>
<proteinExistence type="inferred from homology"/>
<protein>
    <submittedName>
        <fullName evidence="11">Cytochrome c oxidase subunit IV</fullName>
    </submittedName>
</protein>